<protein>
    <submittedName>
        <fullName evidence="1">Uncharacterized protein</fullName>
    </submittedName>
</protein>
<reference evidence="2" key="1">
    <citation type="submission" date="2017-04" db="EMBL/GenBank/DDBJ databases">
        <title>Genome evolution of the luminous symbionts of deep sea anglerfish.</title>
        <authorList>
            <person name="Hendry T.A."/>
        </authorList>
    </citation>
    <scope>NUCLEOTIDE SEQUENCE [LARGE SCALE GENOMIC DNA]</scope>
</reference>
<evidence type="ECO:0000313" key="1">
    <source>
        <dbReference type="EMBL" id="PCS22787.1"/>
    </source>
</evidence>
<dbReference type="Proteomes" id="UP000219020">
    <property type="component" value="Unassembled WGS sequence"/>
</dbReference>
<comment type="caution">
    <text evidence="1">The sequence shown here is derived from an EMBL/GenBank/DDBJ whole genome shotgun (WGS) entry which is preliminary data.</text>
</comment>
<sequence length="49" mass="5759">MRQILIGIINLFHEELTMLLVNRYHPVMGWVTDVLLGVIPFDSAHYTYK</sequence>
<accession>A0A2A5T3Q2</accession>
<keyword evidence="2" id="KW-1185">Reference proteome</keyword>
<dbReference type="EMBL" id="NBYY01000014">
    <property type="protein sequence ID" value="PCS22787.1"/>
    <property type="molecule type" value="Genomic_DNA"/>
</dbReference>
<dbReference type="AlphaFoldDB" id="A0A2A5T3Q2"/>
<proteinExistence type="predicted"/>
<name>A0A2A5T3Q2_9GAMM</name>
<gene>
    <name evidence="1" type="ORF">BTN49_1573</name>
</gene>
<evidence type="ECO:0000313" key="2">
    <source>
        <dbReference type="Proteomes" id="UP000219020"/>
    </source>
</evidence>
<organism evidence="1 2">
    <name type="scientific">Candidatus Enterovibrio escicola</name>
    <dbReference type="NCBI Taxonomy" id="1927127"/>
    <lineage>
        <taxon>Bacteria</taxon>
        <taxon>Pseudomonadati</taxon>
        <taxon>Pseudomonadota</taxon>
        <taxon>Gammaproteobacteria</taxon>
        <taxon>Vibrionales</taxon>
        <taxon>Vibrionaceae</taxon>
        <taxon>Enterovibrio</taxon>
    </lineage>
</organism>